<evidence type="ECO:0000313" key="14">
    <source>
        <dbReference type="EMBL" id="PIO23822.1"/>
    </source>
</evidence>
<dbReference type="GO" id="GO:0004984">
    <property type="term" value="F:olfactory receptor activity"/>
    <property type="evidence" value="ECO:0007669"/>
    <property type="project" value="InterPro"/>
</dbReference>
<organism evidence="14 15">
    <name type="scientific">Aquarana catesbeiana</name>
    <name type="common">American bullfrog</name>
    <name type="synonym">Rana catesbeiana</name>
    <dbReference type="NCBI Taxonomy" id="8400"/>
    <lineage>
        <taxon>Eukaryota</taxon>
        <taxon>Metazoa</taxon>
        <taxon>Chordata</taxon>
        <taxon>Craniata</taxon>
        <taxon>Vertebrata</taxon>
        <taxon>Euteleostomi</taxon>
        <taxon>Amphibia</taxon>
        <taxon>Batrachia</taxon>
        <taxon>Anura</taxon>
        <taxon>Neobatrachia</taxon>
        <taxon>Ranoidea</taxon>
        <taxon>Ranidae</taxon>
        <taxon>Aquarana</taxon>
    </lineage>
</organism>
<keyword evidence="11" id="KW-0325">Glycoprotein</keyword>
<dbReference type="EMBL" id="KV952035">
    <property type="protein sequence ID" value="PIO23822.1"/>
    <property type="molecule type" value="Genomic_DNA"/>
</dbReference>
<proteinExistence type="predicted"/>
<keyword evidence="10" id="KW-0675">Receptor</keyword>
<dbReference type="PANTHER" id="PTHR24242:SF253">
    <property type="entry name" value="OLFACTORY RECEPTOR-RELATED"/>
    <property type="match status" value="1"/>
</dbReference>
<evidence type="ECO:0000256" key="13">
    <source>
        <dbReference type="SAM" id="Phobius"/>
    </source>
</evidence>
<reference evidence="15" key="1">
    <citation type="journal article" date="2017" name="Nat. Commun.">
        <title>The North American bullfrog draft genome provides insight into hormonal regulation of long noncoding RNA.</title>
        <authorList>
            <person name="Hammond S.A."/>
            <person name="Warren R.L."/>
            <person name="Vandervalk B.P."/>
            <person name="Kucuk E."/>
            <person name="Khan H."/>
            <person name="Gibb E.A."/>
            <person name="Pandoh P."/>
            <person name="Kirk H."/>
            <person name="Zhao Y."/>
            <person name="Jones M."/>
            <person name="Mungall A.J."/>
            <person name="Coope R."/>
            <person name="Pleasance S."/>
            <person name="Moore R.A."/>
            <person name="Holt R.A."/>
            <person name="Round J.M."/>
            <person name="Ohora S."/>
            <person name="Walle B.V."/>
            <person name="Veldhoen N."/>
            <person name="Helbing C.C."/>
            <person name="Birol I."/>
        </authorList>
    </citation>
    <scope>NUCLEOTIDE SEQUENCE [LARGE SCALE GENOMIC DNA]</scope>
</reference>
<sequence length="139" mass="16046">ATHKGNVNTFFFLGFNSMDVYNILLFTLVLIIYIVTICGNLLIIMLIPSFSGKLKPFSTCSSHLIVVFIFYGTLIAMYVLPNEGQSQMIKKIMSMLYTVFTPFLNPFLYSLRNKDIKDALRNALYTQMMYYLKPLVKIR</sequence>
<evidence type="ECO:0000313" key="15">
    <source>
        <dbReference type="Proteomes" id="UP000228934"/>
    </source>
</evidence>
<dbReference type="OrthoDB" id="9975554at2759"/>
<keyword evidence="9" id="KW-1015">Disulfide bond</keyword>
<evidence type="ECO:0000256" key="11">
    <source>
        <dbReference type="ARBA" id="ARBA00023180"/>
    </source>
</evidence>
<dbReference type="SUPFAM" id="SSF81321">
    <property type="entry name" value="Family A G protein-coupled receptor-like"/>
    <property type="match status" value="1"/>
</dbReference>
<evidence type="ECO:0000256" key="6">
    <source>
        <dbReference type="ARBA" id="ARBA00022989"/>
    </source>
</evidence>
<comment type="subcellular location">
    <subcellularLocation>
        <location evidence="1">Cell membrane</location>
        <topology evidence="1">Multi-pass membrane protein</topology>
    </subcellularLocation>
</comment>
<keyword evidence="12" id="KW-0807">Transducer</keyword>
<keyword evidence="7" id="KW-0297">G-protein coupled receptor</keyword>
<keyword evidence="15" id="KW-1185">Reference proteome</keyword>
<dbReference type="Pfam" id="PF13853">
    <property type="entry name" value="7tm_4"/>
    <property type="match status" value="1"/>
</dbReference>
<feature type="transmembrane region" description="Helical" evidence="13">
    <location>
        <begin position="59"/>
        <end position="80"/>
    </location>
</feature>
<keyword evidence="3" id="KW-0716">Sensory transduction</keyword>
<evidence type="ECO:0000256" key="10">
    <source>
        <dbReference type="ARBA" id="ARBA00023170"/>
    </source>
</evidence>
<feature type="transmembrane region" description="Helical" evidence="13">
    <location>
        <begin position="20"/>
        <end position="47"/>
    </location>
</feature>
<accession>A0A2G9R7H1</accession>
<gene>
    <name evidence="14" type="ORF">AB205_0120000</name>
</gene>
<dbReference type="Gene3D" id="1.20.1070.10">
    <property type="entry name" value="Rhodopsin 7-helix transmembrane proteins"/>
    <property type="match status" value="1"/>
</dbReference>
<feature type="non-terminal residue" evidence="14">
    <location>
        <position position="1"/>
    </location>
</feature>
<dbReference type="InterPro" id="IPR050939">
    <property type="entry name" value="Olfactory_GPCR1"/>
</dbReference>
<evidence type="ECO:0000256" key="2">
    <source>
        <dbReference type="ARBA" id="ARBA00022475"/>
    </source>
</evidence>
<feature type="transmembrane region" description="Helical" evidence="13">
    <location>
        <begin position="92"/>
        <end position="111"/>
    </location>
</feature>
<dbReference type="Proteomes" id="UP000228934">
    <property type="component" value="Unassembled WGS sequence"/>
</dbReference>
<dbReference type="PRINTS" id="PR00245">
    <property type="entry name" value="OLFACTORYR"/>
</dbReference>
<evidence type="ECO:0000256" key="1">
    <source>
        <dbReference type="ARBA" id="ARBA00004651"/>
    </source>
</evidence>
<evidence type="ECO:0000256" key="9">
    <source>
        <dbReference type="ARBA" id="ARBA00023157"/>
    </source>
</evidence>
<dbReference type="GO" id="GO:0005886">
    <property type="term" value="C:plasma membrane"/>
    <property type="evidence" value="ECO:0007669"/>
    <property type="project" value="UniProtKB-SubCell"/>
</dbReference>
<evidence type="ECO:0000256" key="5">
    <source>
        <dbReference type="ARBA" id="ARBA00022725"/>
    </source>
</evidence>
<evidence type="ECO:0000256" key="12">
    <source>
        <dbReference type="ARBA" id="ARBA00023224"/>
    </source>
</evidence>
<keyword evidence="8 13" id="KW-0472">Membrane</keyword>
<keyword evidence="5" id="KW-0552">Olfaction</keyword>
<evidence type="ECO:0000256" key="7">
    <source>
        <dbReference type="ARBA" id="ARBA00023040"/>
    </source>
</evidence>
<name>A0A2G9R7H1_AQUCT</name>
<evidence type="ECO:0000256" key="4">
    <source>
        <dbReference type="ARBA" id="ARBA00022692"/>
    </source>
</evidence>
<dbReference type="GO" id="GO:0004930">
    <property type="term" value="F:G protein-coupled receptor activity"/>
    <property type="evidence" value="ECO:0007669"/>
    <property type="project" value="UniProtKB-KW"/>
</dbReference>
<dbReference type="PANTHER" id="PTHR24242">
    <property type="entry name" value="G-PROTEIN COUPLED RECEPTOR"/>
    <property type="match status" value="1"/>
</dbReference>
<evidence type="ECO:0008006" key="16">
    <source>
        <dbReference type="Google" id="ProtNLM"/>
    </source>
</evidence>
<keyword evidence="4 13" id="KW-0812">Transmembrane</keyword>
<evidence type="ECO:0000256" key="3">
    <source>
        <dbReference type="ARBA" id="ARBA00022606"/>
    </source>
</evidence>
<keyword evidence="6 13" id="KW-1133">Transmembrane helix</keyword>
<dbReference type="AlphaFoldDB" id="A0A2G9R7H1"/>
<protein>
    <recommendedName>
        <fullName evidence="16">G-protein coupled receptors family 1 profile domain-containing protein</fullName>
    </recommendedName>
</protein>
<keyword evidence="2" id="KW-1003">Cell membrane</keyword>
<evidence type="ECO:0000256" key="8">
    <source>
        <dbReference type="ARBA" id="ARBA00023136"/>
    </source>
</evidence>
<dbReference type="InterPro" id="IPR000725">
    <property type="entry name" value="Olfact_rcpt"/>
</dbReference>